<reference evidence="2 3" key="1">
    <citation type="journal article" date="2020" name="BMC Genomics">
        <title>Intraspecific diversification of the crop wild relative Brassica cretica Lam. using demographic model selection.</title>
        <authorList>
            <person name="Kioukis A."/>
            <person name="Michalopoulou V.A."/>
            <person name="Briers L."/>
            <person name="Pirintsos S."/>
            <person name="Studholme D.J."/>
            <person name="Pavlidis P."/>
            <person name="Sarris P.F."/>
        </authorList>
    </citation>
    <scope>NUCLEOTIDE SEQUENCE [LARGE SCALE GENOMIC DNA]</scope>
    <source>
        <strain evidence="3">cv. PFS-1207/04</strain>
    </source>
</reference>
<feature type="region of interest" description="Disordered" evidence="1">
    <location>
        <begin position="38"/>
        <end position="60"/>
    </location>
</feature>
<comment type="caution">
    <text evidence="2">The sequence shown here is derived from an EMBL/GenBank/DDBJ whole genome shotgun (WGS) entry which is preliminary data.</text>
</comment>
<evidence type="ECO:0000313" key="3">
    <source>
        <dbReference type="Proteomes" id="UP000266723"/>
    </source>
</evidence>
<evidence type="ECO:0000313" key="2">
    <source>
        <dbReference type="EMBL" id="KAF3566358.1"/>
    </source>
</evidence>
<evidence type="ECO:0008006" key="4">
    <source>
        <dbReference type="Google" id="ProtNLM"/>
    </source>
</evidence>
<feature type="compositionally biased region" description="Basic and acidic residues" evidence="1">
    <location>
        <begin position="131"/>
        <end position="145"/>
    </location>
</feature>
<dbReference type="Proteomes" id="UP000266723">
    <property type="component" value="Unassembled WGS sequence"/>
</dbReference>
<sequence length="187" mass="22302">MAFHRTSPETERRFTEPHREQLLTQTHHFITFASFHWRASNEKSRPHPETKPSPKRLEIPHSPFMHHHHLISDHRRVSIEQIEISSVTSSTKSTESPLEKPEKSKHNRHKMQKELPSPENKAGEACLKSNDFPEAKTQRKRIKEPIEYQRKLHLISWRRERSPEEREKSRSPLTETIETSILCFFFF</sequence>
<feature type="compositionally biased region" description="Basic and acidic residues" evidence="1">
    <location>
        <begin position="39"/>
        <end position="59"/>
    </location>
</feature>
<evidence type="ECO:0000256" key="1">
    <source>
        <dbReference type="SAM" id="MobiDB-lite"/>
    </source>
</evidence>
<proteinExistence type="predicted"/>
<gene>
    <name evidence="2" type="ORF">DY000_02019934</name>
</gene>
<feature type="compositionally biased region" description="Low complexity" evidence="1">
    <location>
        <begin position="85"/>
        <end position="96"/>
    </location>
</feature>
<accession>A0ABQ7D4F2</accession>
<keyword evidence="3" id="KW-1185">Reference proteome</keyword>
<protein>
    <recommendedName>
        <fullName evidence="4">TPX2 C-terminal domain-containing protein</fullName>
    </recommendedName>
</protein>
<organism evidence="2 3">
    <name type="scientific">Brassica cretica</name>
    <name type="common">Mustard</name>
    <dbReference type="NCBI Taxonomy" id="69181"/>
    <lineage>
        <taxon>Eukaryota</taxon>
        <taxon>Viridiplantae</taxon>
        <taxon>Streptophyta</taxon>
        <taxon>Embryophyta</taxon>
        <taxon>Tracheophyta</taxon>
        <taxon>Spermatophyta</taxon>
        <taxon>Magnoliopsida</taxon>
        <taxon>eudicotyledons</taxon>
        <taxon>Gunneridae</taxon>
        <taxon>Pentapetalae</taxon>
        <taxon>rosids</taxon>
        <taxon>malvids</taxon>
        <taxon>Brassicales</taxon>
        <taxon>Brassicaceae</taxon>
        <taxon>Brassiceae</taxon>
        <taxon>Brassica</taxon>
    </lineage>
</organism>
<feature type="region of interest" description="Disordered" evidence="1">
    <location>
        <begin position="85"/>
        <end position="145"/>
    </location>
</feature>
<name>A0ABQ7D4F2_BRACR</name>
<dbReference type="EMBL" id="QGKV02000759">
    <property type="protein sequence ID" value="KAF3566358.1"/>
    <property type="molecule type" value="Genomic_DNA"/>
</dbReference>